<feature type="compositionally biased region" description="Low complexity" evidence="1">
    <location>
        <begin position="264"/>
        <end position="280"/>
    </location>
</feature>
<name>A0A6A6QA88_9PEZI</name>
<accession>A0A6A6QA88</accession>
<organism evidence="2 3">
    <name type="scientific">Lophium mytilinum</name>
    <dbReference type="NCBI Taxonomy" id="390894"/>
    <lineage>
        <taxon>Eukaryota</taxon>
        <taxon>Fungi</taxon>
        <taxon>Dikarya</taxon>
        <taxon>Ascomycota</taxon>
        <taxon>Pezizomycotina</taxon>
        <taxon>Dothideomycetes</taxon>
        <taxon>Pleosporomycetidae</taxon>
        <taxon>Mytilinidiales</taxon>
        <taxon>Mytilinidiaceae</taxon>
        <taxon>Lophium</taxon>
    </lineage>
</organism>
<feature type="compositionally biased region" description="Polar residues" evidence="1">
    <location>
        <begin position="207"/>
        <end position="216"/>
    </location>
</feature>
<dbReference type="EMBL" id="MU004199">
    <property type="protein sequence ID" value="KAF2489152.1"/>
    <property type="molecule type" value="Genomic_DNA"/>
</dbReference>
<evidence type="ECO:0000313" key="3">
    <source>
        <dbReference type="Proteomes" id="UP000799750"/>
    </source>
</evidence>
<feature type="region of interest" description="Disordered" evidence="1">
    <location>
        <begin position="200"/>
        <end position="221"/>
    </location>
</feature>
<evidence type="ECO:0000313" key="2">
    <source>
        <dbReference type="EMBL" id="KAF2489152.1"/>
    </source>
</evidence>
<feature type="region of interest" description="Disordered" evidence="1">
    <location>
        <begin position="333"/>
        <end position="360"/>
    </location>
</feature>
<reference evidence="2" key="1">
    <citation type="journal article" date="2020" name="Stud. Mycol.">
        <title>101 Dothideomycetes genomes: a test case for predicting lifestyles and emergence of pathogens.</title>
        <authorList>
            <person name="Haridas S."/>
            <person name="Albert R."/>
            <person name="Binder M."/>
            <person name="Bloem J."/>
            <person name="Labutti K."/>
            <person name="Salamov A."/>
            <person name="Andreopoulos B."/>
            <person name="Baker S."/>
            <person name="Barry K."/>
            <person name="Bills G."/>
            <person name="Bluhm B."/>
            <person name="Cannon C."/>
            <person name="Castanera R."/>
            <person name="Culley D."/>
            <person name="Daum C."/>
            <person name="Ezra D."/>
            <person name="Gonzalez J."/>
            <person name="Henrissat B."/>
            <person name="Kuo A."/>
            <person name="Liang C."/>
            <person name="Lipzen A."/>
            <person name="Lutzoni F."/>
            <person name="Magnuson J."/>
            <person name="Mondo S."/>
            <person name="Nolan M."/>
            <person name="Ohm R."/>
            <person name="Pangilinan J."/>
            <person name="Park H.-J."/>
            <person name="Ramirez L."/>
            <person name="Alfaro M."/>
            <person name="Sun H."/>
            <person name="Tritt A."/>
            <person name="Yoshinaga Y."/>
            <person name="Zwiers L.-H."/>
            <person name="Turgeon B."/>
            <person name="Goodwin S."/>
            <person name="Spatafora J."/>
            <person name="Crous P."/>
            <person name="Grigoriev I."/>
        </authorList>
    </citation>
    <scope>NUCLEOTIDE SEQUENCE</scope>
    <source>
        <strain evidence="2">CBS 269.34</strain>
    </source>
</reference>
<protein>
    <submittedName>
        <fullName evidence="2">Uncharacterized protein</fullName>
    </submittedName>
</protein>
<keyword evidence="3" id="KW-1185">Reference proteome</keyword>
<dbReference type="AlphaFoldDB" id="A0A6A6QA88"/>
<gene>
    <name evidence="2" type="ORF">BU16DRAFT_567335</name>
</gene>
<evidence type="ECO:0000256" key="1">
    <source>
        <dbReference type="SAM" id="MobiDB-lite"/>
    </source>
</evidence>
<sequence>MAERHECAAIEHFLPSSPTSTSLRGIKTFSFLALAPPLHSTPKHLPTLQPPDLVVVKPPSLSYIYSGSFYNYKQNPPQQPHQMDDYSTGYQMFGLCMTDEDHRLHGKEGRCSLSTLERARVDTRQAKEKHFLASRNPNIVSTDSIRNTAPKNGNNGRTVQNAIVDEGSADAPASASHTSAELEAAEGLLLLGDPVVHRQPHRLGVGNFTSSPIASSTRRRPTFQHYRGVPSNLISPSFHPSTNSNSFRSLDHGYFPPGYAILTPRPSTSSTPSFQSAPAAEPGRLPISHHAPYNGPVYPPQLPYPRRAPVPLPQSFHTPTYAAPVFPPRASLPPPASSTRPTIPPCQTSTTVPTPTNSQEGTLLHACPNCGKTYTGKDGLHYHVNKAKNRCTDPAGTTEQFKEARYKPN</sequence>
<feature type="compositionally biased region" description="Polar residues" evidence="1">
    <location>
        <begin position="345"/>
        <end position="360"/>
    </location>
</feature>
<dbReference type="OrthoDB" id="10670477at2759"/>
<proteinExistence type="predicted"/>
<feature type="region of interest" description="Disordered" evidence="1">
    <location>
        <begin position="264"/>
        <end position="300"/>
    </location>
</feature>
<dbReference type="Proteomes" id="UP000799750">
    <property type="component" value="Unassembled WGS sequence"/>
</dbReference>